<dbReference type="FunFam" id="3.50.50.60:FF:000115">
    <property type="entry name" value="Salicylate hydroxylase, putative"/>
    <property type="match status" value="1"/>
</dbReference>
<accession>A0AAD7GFL8</accession>
<gene>
    <name evidence="8" type="ORF">B0H17DRAFT_1061428</name>
</gene>
<evidence type="ECO:0000256" key="1">
    <source>
        <dbReference type="ARBA" id="ARBA00007992"/>
    </source>
</evidence>
<evidence type="ECO:0000259" key="7">
    <source>
        <dbReference type="Pfam" id="PF01494"/>
    </source>
</evidence>
<dbReference type="InterPro" id="IPR002938">
    <property type="entry name" value="FAD-bd"/>
</dbReference>
<proteinExistence type="inferred from homology"/>
<dbReference type="Pfam" id="PF01494">
    <property type="entry name" value="FAD_binding_3"/>
    <property type="match status" value="1"/>
</dbReference>
<dbReference type="Proteomes" id="UP001221757">
    <property type="component" value="Unassembled WGS sequence"/>
</dbReference>
<evidence type="ECO:0000256" key="3">
    <source>
        <dbReference type="ARBA" id="ARBA00022827"/>
    </source>
</evidence>
<dbReference type="AlphaFoldDB" id="A0AAD7GFL8"/>
<dbReference type="InterPro" id="IPR050493">
    <property type="entry name" value="FAD-dep_Monooxygenase_BioMet"/>
</dbReference>
<sequence length="483" mass="52306">MCPAAAPSCLSSTLHINLRLLLRALLTFLNSSLVALKKMNCVPMTDVAQNTTNGKGKLRLNIVIVGGGIGGLSAAYCFGRAGHRVTVLERTSEIADVGAGIQVGPNLSRLLIRWGLEEQLEKLATKPEAITFLRYADGERIGWTKWGKSMEDDHGAPYYHIHRADLLAMLHTLAAPYMTLRLSSKVASVDPHAAQVTLEGGDVVAGDLVVGADGLKSTVRDVVVGGPSAPPIHTGDSAYRAVVSTAPMLADPALKSLVENGEMISWMGPEKHIIGYCIRGKTEYNLVMVHPEHTERESYMAEGSVAQMRADFEGWEPRIQKLLQLVPKTYVLPLMYREPLDTWVHPGGTVVLLGDAAHPTLPSRAQGSAMAVEDAAVLGTLLASLPSRAALPARLRAYQDLRHARTAETQLAARANHDVFHLPDGPAQRARDESMRAAMRDARGEGGANVWADRAKSARQFGYDAEREAERWFREHETGGGAD</sequence>
<name>A0AAD7GFL8_MYCRO</name>
<evidence type="ECO:0000313" key="9">
    <source>
        <dbReference type="Proteomes" id="UP001221757"/>
    </source>
</evidence>
<evidence type="ECO:0000256" key="5">
    <source>
        <dbReference type="ARBA" id="ARBA00023033"/>
    </source>
</evidence>
<keyword evidence="6" id="KW-0732">Signal</keyword>
<dbReference type="GO" id="GO:0004497">
    <property type="term" value="F:monooxygenase activity"/>
    <property type="evidence" value="ECO:0007669"/>
    <property type="project" value="UniProtKB-KW"/>
</dbReference>
<dbReference type="PANTHER" id="PTHR13789:SF147">
    <property type="entry name" value="PUTATIVE (AFU_ORTHOLOGUE AFUA_2G01950)-RELATED"/>
    <property type="match status" value="1"/>
</dbReference>
<dbReference type="InterPro" id="IPR036188">
    <property type="entry name" value="FAD/NAD-bd_sf"/>
</dbReference>
<dbReference type="EMBL" id="JARKIE010000052">
    <property type="protein sequence ID" value="KAJ7692423.1"/>
    <property type="molecule type" value="Genomic_DNA"/>
</dbReference>
<dbReference type="PANTHER" id="PTHR13789">
    <property type="entry name" value="MONOOXYGENASE"/>
    <property type="match status" value="1"/>
</dbReference>
<dbReference type="GO" id="GO:0071949">
    <property type="term" value="F:FAD binding"/>
    <property type="evidence" value="ECO:0007669"/>
    <property type="project" value="InterPro"/>
</dbReference>
<dbReference type="PRINTS" id="PR00420">
    <property type="entry name" value="RNGMNOXGNASE"/>
</dbReference>
<dbReference type="SUPFAM" id="SSF51905">
    <property type="entry name" value="FAD/NAD(P)-binding domain"/>
    <property type="match status" value="1"/>
</dbReference>
<evidence type="ECO:0000256" key="2">
    <source>
        <dbReference type="ARBA" id="ARBA00022630"/>
    </source>
</evidence>
<comment type="similarity">
    <text evidence="1">Belongs to the paxM FAD-dependent monooxygenase family.</text>
</comment>
<dbReference type="Gene3D" id="3.50.50.60">
    <property type="entry name" value="FAD/NAD(P)-binding domain"/>
    <property type="match status" value="1"/>
</dbReference>
<keyword evidence="2" id="KW-0285">Flavoprotein</keyword>
<comment type="caution">
    <text evidence="8">The sequence shown here is derived from an EMBL/GenBank/DDBJ whole genome shotgun (WGS) entry which is preliminary data.</text>
</comment>
<keyword evidence="9" id="KW-1185">Reference proteome</keyword>
<keyword evidence="4" id="KW-0560">Oxidoreductase</keyword>
<keyword evidence="5" id="KW-0503">Monooxygenase</keyword>
<feature type="chain" id="PRO_5042028021" description="FAD-binding domain-containing protein" evidence="6">
    <location>
        <begin position="37"/>
        <end position="483"/>
    </location>
</feature>
<reference evidence="8" key="1">
    <citation type="submission" date="2023-03" db="EMBL/GenBank/DDBJ databases">
        <title>Massive genome expansion in bonnet fungi (Mycena s.s.) driven by repeated elements and novel gene families across ecological guilds.</title>
        <authorList>
            <consortium name="Lawrence Berkeley National Laboratory"/>
            <person name="Harder C.B."/>
            <person name="Miyauchi S."/>
            <person name="Viragh M."/>
            <person name="Kuo A."/>
            <person name="Thoen E."/>
            <person name="Andreopoulos B."/>
            <person name="Lu D."/>
            <person name="Skrede I."/>
            <person name="Drula E."/>
            <person name="Henrissat B."/>
            <person name="Morin E."/>
            <person name="Kohler A."/>
            <person name="Barry K."/>
            <person name="LaButti K."/>
            <person name="Morin E."/>
            <person name="Salamov A."/>
            <person name="Lipzen A."/>
            <person name="Mereny Z."/>
            <person name="Hegedus B."/>
            <person name="Baldrian P."/>
            <person name="Stursova M."/>
            <person name="Weitz H."/>
            <person name="Taylor A."/>
            <person name="Grigoriev I.V."/>
            <person name="Nagy L.G."/>
            <person name="Martin F."/>
            <person name="Kauserud H."/>
        </authorList>
    </citation>
    <scope>NUCLEOTIDE SEQUENCE</scope>
    <source>
        <strain evidence="8">CBHHK067</strain>
    </source>
</reference>
<evidence type="ECO:0000313" key="8">
    <source>
        <dbReference type="EMBL" id="KAJ7692423.1"/>
    </source>
</evidence>
<organism evidence="8 9">
    <name type="scientific">Mycena rosella</name>
    <name type="common">Pink bonnet</name>
    <name type="synonym">Agaricus rosellus</name>
    <dbReference type="NCBI Taxonomy" id="1033263"/>
    <lineage>
        <taxon>Eukaryota</taxon>
        <taxon>Fungi</taxon>
        <taxon>Dikarya</taxon>
        <taxon>Basidiomycota</taxon>
        <taxon>Agaricomycotina</taxon>
        <taxon>Agaricomycetes</taxon>
        <taxon>Agaricomycetidae</taxon>
        <taxon>Agaricales</taxon>
        <taxon>Marasmiineae</taxon>
        <taxon>Mycenaceae</taxon>
        <taxon>Mycena</taxon>
    </lineage>
</organism>
<feature type="signal peptide" evidence="6">
    <location>
        <begin position="1"/>
        <end position="36"/>
    </location>
</feature>
<feature type="domain" description="FAD-binding" evidence="7">
    <location>
        <begin position="61"/>
        <end position="407"/>
    </location>
</feature>
<evidence type="ECO:0000256" key="4">
    <source>
        <dbReference type="ARBA" id="ARBA00023002"/>
    </source>
</evidence>
<protein>
    <recommendedName>
        <fullName evidence="7">FAD-binding domain-containing protein</fullName>
    </recommendedName>
</protein>
<keyword evidence="3" id="KW-0274">FAD</keyword>
<evidence type="ECO:0000256" key="6">
    <source>
        <dbReference type="SAM" id="SignalP"/>
    </source>
</evidence>
<dbReference type="SUPFAM" id="SSF54373">
    <property type="entry name" value="FAD-linked reductases, C-terminal domain"/>
    <property type="match status" value="1"/>
</dbReference>